<evidence type="ECO:0000313" key="3">
    <source>
        <dbReference type="Proteomes" id="UP000182192"/>
    </source>
</evidence>
<dbReference type="GO" id="GO:0030246">
    <property type="term" value="F:carbohydrate binding"/>
    <property type="evidence" value="ECO:0007669"/>
    <property type="project" value="UniProtKB-KW"/>
</dbReference>
<dbReference type="InterPro" id="IPR013230">
    <property type="entry name" value="Peptidase_M15A_C"/>
</dbReference>
<gene>
    <name evidence="2" type="ORF">SAMN02910406_03525</name>
</gene>
<proteinExistence type="predicted"/>
<dbReference type="Gene3D" id="3.30.1380.10">
    <property type="match status" value="1"/>
</dbReference>
<dbReference type="PROSITE" id="PS50927">
    <property type="entry name" value="BULB_LECTIN"/>
    <property type="match status" value="1"/>
</dbReference>
<name>A0A1I1R772_RUMAL</name>
<dbReference type="InterPro" id="IPR036426">
    <property type="entry name" value="Bulb-type_lectin_dom_sf"/>
</dbReference>
<dbReference type="RefSeq" id="WP_242940894.1">
    <property type="nucleotide sequence ID" value="NZ_FOKQ01000054.1"/>
</dbReference>
<dbReference type="SUPFAM" id="SSF51110">
    <property type="entry name" value="alpha-D-mannose-specific plant lectins"/>
    <property type="match status" value="1"/>
</dbReference>
<evidence type="ECO:0000313" key="2">
    <source>
        <dbReference type="EMBL" id="SFD26140.1"/>
    </source>
</evidence>
<feature type="domain" description="Bulb-type lectin" evidence="1">
    <location>
        <begin position="1"/>
        <end position="89"/>
    </location>
</feature>
<dbReference type="SUPFAM" id="SSF55166">
    <property type="entry name" value="Hedgehog/DD-peptidase"/>
    <property type="match status" value="1"/>
</dbReference>
<dbReference type="AlphaFoldDB" id="A0A1I1R772"/>
<organism evidence="2 3">
    <name type="scientific">Ruminococcus albus</name>
    <dbReference type="NCBI Taxonomy" id="1264"/>
    <lineage>
        <taxon>Bacteria</taxon>
        <taxon>Bacillati</taxon>
        <taxon>Bacillota</taxon>
        <taxon>Clostridia</taxon>
        <taxon>Eubacteriales</taxon>
        <taxon>Oscillospiraceae</taxon>
        <taxon>Ruminococcus</taxon>
    </lineage>
</organism>
<dbReference type="InterPro" id="IPR009045">
    <property type="entry name" value="Zn_M74/Hedgehog-like"/>
</dbReference>
<sequence>MLYCNLVVYHYNKNTGKAYSPTWSSQTENRGGTKCVLQGDGNFVIYKSDGKAIWNTRTNGKSRAYLTFCDAGEIRVVSRNYNYATTWSSYNNHGYSIDAGAISTQPTKPVNGQLSAHFHSSEFACKRCGATHSIDQNLINKLEQLFSKLNCSKIIVTSGYRDPDCSVAVGGYRNDAHTRGIAADVICYDKNGNPIACETVAWAAEQIGFSGIGLIDSYAIHLDVRTTSNYSNGHWFGDERTGNDNISTFRNYHR</sequence>
<dbReference type="Pfam" id="PF08291">
    <property type="entry name" value="Peptidase_M15_3"/>
    <property type="match status" value="1"/>
</dbReference>
<dbReference type="InterPro" id="IPR001480">
    <property type="entry name" value="Bulb-type_lectin_dom"/>
</dbReference>
<protein>
    <submittedName>
        <fullName evidence="2">D-mannose binding lectin</fullName>
    </submittedName>
</protein>
<dbReference type="Gene3D" id="2.90.10.10">
    <property type="entry name" value="Bulb-type lectin domain"/>
    <property type="match status" value="1"/>
</dbReference>
<dbReference type="Proteomes" id="UP000182192">
    <property type="component" value="Unassembled WGS sequence"/>
</dbReference>
<evidence type="ECO:0000259" key="1">
    <source>
        <dbReference type="PROSITE" id="PS50927"/>
    </source>
</evidence>
<accession>A0A1I1R772</accession>
<dbReference type="EMBL" id="FOKQ01000054">
    <property type="protein sequence ID" value="SFD26140.1"/>
    <property type="molecule type" value="Genomic_DNA"/>
</dbReference>
<reference evidence="2 3" key="1">
    <citation type="submission" date="2016-10" db="EMBL/GenBank/DDBJ databases">
        <authorList>
            <person name="de Groot N.N."/>
        </authorList>
    </citation>
    <scope>NUCLEOTIDE SEQUENCE [LARGE SCALE GENOMIC DNA]</scope>
    <source>
        <strain evidence="2 3">AR67</strain>
    </source>
</reference>
<keyword evidence="2" id="KW-0430">Lectin</keyword>